<dbReference type="PANTHER" id="PTHR33908:SF3">
    <property type="entry name" value="UNDECAPRENYL PHOSPHATE-ALPHA-4-AMINO-4-DEOXY-L-ARABINOSE ARABINOSYL TRANSFERASE"/>
    <property type="match status" value="1"/>
</dbReference>
<dbReference type="Proteomes" id="UP000594008">
    <property type="component" value="Chromosome"/>
</dbReference>
<organism evidence="10 11">
    <name type="scientific">Streptomyces chromofuscus</name>
    <dbReference type="NCBI Taxonomy" id="42881"/>
    <lineage>
        <taxon>Bacteria</taxon>
        <taxon>Bacillati</taxon>
        <taxon>Actinomycetota</taxon>
        <taxon>Actinomycetes</taxon>
        <taxon>Kitasatosporales</taxon>
        <taxon>Streptomycetaceae</taxon>
        <taxon>Streptomyces</taxon>
    </lineage>
</organism>
<keyword evidence="2" id="KW-1003">Cell membrane</keyword>
<evidence type="ECO:0000256" key="8">
    <source>
        <dbReference type="SAM" id="MobiDB-lite"/>
    </source>
</evidence>
<evidence type="ECO:0000256" key="1">
    <source>
        <dbReference type="ARBA" id="ARBA00004651"/>
    </source>
</evidence>
<feature type="transmembrane region" description="Helical" evidence="9">
    <location>
        <begin position="90"/>
        <end position="108"/>
    </location>
</feature>
<evidence type="ECO:0000256" key="3">
    <source>
        <dbReference type="ARBA" id="ARBA00022676"/>
    </source>
</evidence>
<keyword evidence="5 9" id="KW-0812">Transmembrane</keyword>
<feature type="region of interest" description="Disordered" evidence="8">
    <location>
        <begin position="485"/>
        <end position="506"/>
    </location>
</feature>
<accession>A0A7M2TFS7</accession>
<dbReference type="InterPro" id="IPR050297">
    <property type="entry name" value="LipidA_mod_glycosyltrf_83"/>
</dbReference>
<dbReference type="EMBL" id="CP063374">
    <property type="protein sequence ID" value="QOV47597.1"/>
    <property type="molecule type" value="Genomic_DNA"/>
</dbReference>
<feature type="compositionally biased region" description="Low complexity" evidence="8">
    <location>
        <begin position="534"/>
        <end position="564"/>
    </location>
</feature>
<evidence type="ECO:0000313" key="10">
    <source>
        <dbReference type="EMBL" id="QOV47597.1"/>
    </source>
</evidence>
<protein>
    <submittedName>
        <fullName evidence="10">Glycosyltransferase family 39 protein</fullName>
    </submittedName>
</protein>
<evidence type="ECO:0000256" key="6">
    <source>
        <dbReference type="ARBA" id="ARBA00022989"/>
    </source>
</evidence>
<dbReference type="GO" id="GO:0005886">
    <property type="term" value="C:plasma membrane"/>
    <property type="evidence" value="ECO:0007669"/>
    <property type="project" value="UniProtKB-SubCell"/>
</dbReference>
<dbReference type="GO" id="GO:0010041">
    <property type="term" value="P:response to iron(III) ion"/>
    <property type="evidence" value="ECO:0007669"/>
    <property type="project" value="TreeGrafter"/>
</dbReference>
<feature type="transmembrane region" description="Helical" evidence="9">
    <location>
        <begin position="228"/>
        <end position="245"/>
    </location>
</feature>
<keyword evidence="6 9" id="KW-1133">Transmembrane helix</keyword>
<feature type="transmembrane region" description="Helical" evidence="9">
    <location>
        <begin position="257"/>
        <end position="275"/>
    </location>
</feature>
<evidence type="ECO:0000256" key="2">
    <source>
        <dbReference type="ARBA" id="ARBA00022475"/>
    </source>
</evidence>
<keyword evidence="7 9" id="KW-0472">Membrane</keyword>
<gene>
    <name evidence="10" type="ORF">IPT68_14460</name>
</gene>
<evidence type="ECO:0000256" key="7">
    <source>
        <dbReference type="ARBA" id="ARBA00023136"/>
    </source>
</evidence>
<name>A0A7M2TFS7_STRCW</name>
<feature type="region of interest" description="Disordered" evidence="8">
    <location>
        <begin position="529"/>
        <end position="600"/>
    </location>
</feature>
<feature type="transmembrane region" description="Helical" evidence="9">
    <location>
        <begin position="115"/>
        <end position="138"/>
    </location>
</feature>
<evidence type="ECO:0000313" key="11">
    <source>
        <dbReference type="Proteomes" id="UP000594008"/>
    </source>
</evidence>
<comment type="subcellular location">
    <subcellularLocation>
        <location evidence="1">Cell membrane</location>
        <topology evidence="1">Multi-pass membrane protein</topology>
    </subcellularLocation>
</comment>
<keyword evidence="11" id="KW-1185">Reference proteome</keyword>
<dbReference type="AlphaFoldDB" id="A0A7M2TFS7"/>
<reference evidence="10 11" key="1">
    <citation type="submission" date="2020-10" db="EMBL/GenBank/DDBJ databases">
        <title>Streptomyces chromofuscus complate genome analysis.</title>
        <authorList>
            <person name="Anwar N."/>
        </authorList>
    </citation>
    <scope>NUCLEOTIDE SEQUENCE [LARGE SCALE GENOMIC DNA]</scope>
    <source>
        <strain evidence="10 11">DSM 40273</strain>
    </source>
</reference>
<dbReference type="KEGG" id="schf:IPT68_14460"/>
<evidence type="ECO:0000256" key="4">
    <source>
        <dbReference type="ARBA" id="ARBA00022679"/>
    </source>
</evidence>
<feature type="compositionally biased region" description="Pro residues" evidence="8">
    <location>
        <begin position="587"/>
        <end position="600"/>
    </location>
</feature>
<sequence length="600" mass="62149">MLVVGLWGLDRGGMWRDEAVTFQVARRSLPEIWRLLHSVDAVHGLYYLLMHPVLALRADEVVLRLPSVCAAAATAGLVGALGTRLARPRVGLWAGLLYAVTPMAGHFAQEGRSYALVAACAAGATLLLVRAVAGAAWWPYGTVVAVACLLHELAVLVLVAHALTLAHARVPGAVWGRWGRAAGGAVLALVPLAVVSRTQAGQVAWLPVPRLGTVERLLRSFTGWEGEVFWAYVVLIAVALWPARGRGTLAGTPPGPSLAGVALPLMTVPPLTLIAVSQFQPMYDDRYVLYALAGAPLLAASGADRLVRGVGRSPLATVTGVVAVGLAFAHQFPLHRQDRTPSVRADNLATVSAVAARELGPGDPVLFVPAIGRRAALAYPEAFRGVWDVALRVSAPESGTLYGEEVDAAELRRRLSGLDRLWVVAEPNAWRSRRFPRNSAERVKLTVVREQFAPYLPVRHLAHGGATLRLHVRRAGVAGITALTGSEPGVATAGSGPGAPRGGAVTWSGPGAPVPYAAASSVTAGSAPGIALSPASTRGAPGTPAGPTTAPGTPAAPASPSTSGVRLDPAGRAVPAANPGLIATPQPVRPPPAPPRRAPS</sequence>
<dbReference type="GO" id="GO:0009103">
    <property type="term" value="P:lipopolysaccharide biosynthetic process"/>
    <property type="evidence" value="ECO:0007669"/>
    <property type="project" value="UniProtKB-ARBA"/>
</dbReference>
<keyword evidence="4 10" id="KW-0808">Transferase</keyword>
<evidence type="ECO:0000256" key="5">
    <source>
        <dbReference type="ARBA" id="ARBA00022692"/>
    </source>
</evidence>
<keyword evidence="3" id="KW-0328">Glycosyltransferase</keyword>
<feature type="transmembrane region" description="Helical" evidence="9">
    <location>
        <begin position="178"/>
        <end position="196"/>
    </location>
</feature>
<feature type="transmembrane region" description="Helical" evidence="9">
    <location>
        <begin position="61"/>
        <end position="84"/>
    </location>
</feature>
<feature type="transmembrane region" description="Helical" evidence="9">
    <location>
        <begin position="144"/>
        <end position="166"/>
    </location>
</feature>
<evidence type="ECO:0000256" key="9">
    <source>
        <dbReference type="SAM" id="Phobius"/>
    </source>
</evidence>
<proteinExistence type="predicted"/>
<dbReference type="GO" id="GO:0016763">
    <property type="term" value="F:pentosyltransferase activity"/>
    <property type="evidence" value="ECO:0007669"/>
    <property type="project" value="TreeGrafter"/>
</dbReference>
<dbReference type="PANTHER" id="PTHR33908">
    <property type="entry name" value="MANNOSYLTRANSFERASE YKCB-RELATED"/>
    <property type="match status" value="1"/>
</dbReference>
<feature type="transmembrane region" description="Helical" evidence="9">
    <location>
        <begin position="287"/>
        <end position="303"/>
    </location>
</feature>